<dbReference type="AlphaFoldDB" id="A0A3P6FEV7"/>
<sequence>MHENGRALNVYQHKYPMWLPQGNSKHHSPFQFRPLWPC</sequence>
<protein>
    <submittedName>
        <fullName evidence="1">Uncharacterized protein</fullName>
    </submittedName>
</protein>
<dbReference type="EMBL" id="LR031879">
    <property type="protein sequence ID" value="VDD56453.1"/>
    <property type="molecule type" value="Genomic_DNA"/>
</dbReference>
<proteinExistence type="predicted"/>
<evidence type="ECO:0000313" key="1">
    <source>
        <dbReference type="EMBL" id="VDD56453.1"/>
    </source>
</evidence>
<gene>
    <name evidence="1" type="ORF">BOLC8T49682H</name>
</gene>
<organism evidence="1">
    <name type="scientific">Brassica oleracea</name>
    <name type="common">Wild cabbage</name>
    <dbReference type="NCBI Taxonomy" id="3712"/>
    <lineage>
        <taxon>Eukaryota</taxon>
        <taxon>Viridiplantae</taxon>
        <taxon>Streptophyta</taxon>
        <taxon>Embryophyta</taxon>
        <taxon>Tracheophyta</taxon>
        <taxon>Spermatophyta</taxon>
        <taxon>Magnoliopsida</taxon>
        <taxon>eudicotyledons</taxon>
        <taxon>Gunneridae</taxon>
        <taxon>Pentapetalae</taxon>
        <taxon>rosids</taxon>
        <taxon>malvids</taxon>
        <taxon>Brassicales</taxon>
        <taxon>Brassicaceae</taxon>
        <taxon>Brassiceae</taxon>
        <taxon>Brassica</taxon>
    </lineage>
</organism>
<reference evidence="1" key="1">
    <citation type="submission" date="2018-11" db="EMBL/GenBank/DDBJ databases">
        <authorList>
            <consortium name="Genoscope - CEA"/>
            <person name="William W."/>
        </authorList>
    </citation>
    <scope>NUCLEOTIDE SEQUENCE</scope>
</reference>
<accession>A0A3P6FEV7</accession>
<name>A0A3P6FEV7_BRAOL</name>